<sequence length="133" mass="14310">METSQYASWAELFKIHCRRAYDVIDHLTSNTPPPPKDNEPTMTPGTWSRLDALVVVVVATTTVEVVVMVTGGGGALITIQPHGLGPLAQLDPQAYLRLAHGRLCCDYSTFCGTASYAPTGIESAMHPIDLEPS</sequence>
<accession>A0A2U1KS64</accession>
<comment type="caution">
    <text evidence="1">The sequence shown here is derived from an EMBL/GenBank/DDBJ whole genome shotgun (WGS) entry which is preliminary data.</text>
</comment>
<dbReference type="AlphaFoldDB" id="A0A2U1KS64"/>
<gene>
    <name evidence="1" type="ORF">CTI12_AA570340</name>
</gene>
<reference evidence="1 2" key="1">
    <citation type="journal article" date="2018" name="Mol. Plant">
        <title>The genome of Artemisia annua provides insight into the evolution of Asteraceae family and artemisinin biosynthesis.</title>
        <authorList>
            <person name="Shen Q."/>
            <person name="Zhang L."/>
            <person name="Liao Z."/>
            <person name="Wang S."/>
            <person name="Yan T."/>
            <person name="Shi P."/>
            <person name="Liu M."/>
            <person name="Fu X."/>
            <person name="Pan Q."/>
            <person name="Wang Y."/>
            <person name="Lv Z."/>
            <person name="Lu X."/>
            <person name="Zhang F."/>
            <person name="Jiang W."/>
            <person name="Ma Y."/>
            <person name="Chen M."/>
            <person name="Hao X."/>
            <person name="Li L."/>
            <person name="Tang Y."/>
            <person name="Lv G."/>
            <person name="Zhou Y."/>
            <person name="Sun X."/>
            <person name="Brodelius P.E."/>
            <person name="Rose J.K.C."/>
            <person name="Tang K."/>
        </authorList>
    </citation>
    <scope>NUCLEOTIDE SEQUENCE [LARGE SCALE GENOMIC DNA]</scope>
    <source>
        <strain evidence="2">cv. Huhao1</strain>
        <tissue evidence="1">Leaf</tissue>
    </source>
</reference>
<name>A0A2U1KS64_ARTAN</name>
<proteinExistence type="predicted"/>
<organism evidence="1 2">
    <name type="scientific">Artemisia annua</name>
    <name type="common">Sweet wormwood</name>
    <dbReference type="NCBI Taxonomy" id="35608"/>
    <lineage>
        <taxon>Eukaryota</taxon>
        <taxon>Viridiplantae</taxon>
        <taxon>Streptophyta</taxon>
        <taxon>Embryophyta</taxon>
        <taxon>Tracheophyta</taxon>
        <taxon>Spermatophyta</taxon>
        <taxon>Magnoliopsida</taxon>
        <taxon>eudicotyledons</taxon>
        <taxon>Gunneridae</taxon>
        <taxon>Pentapetalae</taxon>
        <taxon>asterids</taxon>
        <taxon>campanulids</taxon>
        <taxon>Asterales</taxon>
        <taxon>Asteraceae</taxon>
        <taxon>Asteroideae</taxon>
        <taxon>Anthemideae</taxon>
        <taxon>Artemisiinae</taxon>
        <taxon>Artemisia</taxon>
    </lineage>
</organism>
<evidence type="ECO:0000313" key="2">
    <source>
        <dbReference type="Proteomes" id="UP000245207"/>
    </source>
</evidence>
<evidence type="ECO:0000313" key="1">
    <source>
        <dbReference type="EMBL" id="PWA39599.1"/>
    </source>
</evidence>
<keyword evidence="2" id="KW-1185">Reference proteome</keyword>
<dbReference type="Proteomes" id="UP000245207">
    <property type="component" value="Unassembled WGS sequence"/>
</dbReference>
<dbReference type="EMBL" id="PKPP01014483">
    <property type="protein sequence ID" value="PWA39599.1"/>
    <property type="molecule type" value="Genomic_DNA"/>
</dbReference>
<dbReference type="OrthoDB" id="1699318at2759"/>
<protein>
    <submittedName>
        <fullName evidence="1">Uncharacterized protein</fullName>
    </submittedName>
</protein>